<dbReference type="GO" id="GO:0007168">
    <property type="term" value="P:receptor guanylyl cyclase signaling pathway"/>
    <property type="evidence" value="ECO:0007669"/>
    <property type="project" value="TreeGrafter"/>
</dbReference>
<dbReference type="CDD" id="cd07302">
    <property type="entry name" value="CHD"/>
    <property type="match status" value="1"/>
</dbReference>
<comment type="subcellular location">
    <subcellularLocation>
        <location evidence="1">Membrane</location>
        <topology evidence="1">Single-pass type I membrane protein</topology>
    </subcellularLocation>
</comment>
<evidence type="ECO:0000256" key="13">
    <source>
        <dbReference type="RuleBase" id="RU000405"/>
    </source>
</evidence>
<dbReference type="GO" id="GO:0004383">
    <property type="term" value="F:guanylate cyclase activity"/>
    <property type="evidence" value="ECO:0007669"/>
    <property type="project" value="UniProtKB-EC"/>
</dbReference>
<evidence type="ECO:0000256" key="12">
    <source>
        <dbReference type="ARBA" id="ARBA00023293"/>
    </source>
</evidence>
<dbReference type="PROSITE" id="PS50011">
    <property type="entry name" value="PROTEIN_KINASE_DOM"/>
    <property type="match status" value="1"/>
</dbReference>
<dbReference type="InterPro" id="IPR001054">
    <property type="entry name" value="A/G_cyclase"/>
</dbReference>
<dbReference type="PRINTS" id="PR00255">
    <property type="entry name" value="NATPEPTIDER"/>
</dbReference>
<dbReference type="OrthoDB" id="1890790at2759"/>
<dbReference type="SUPFAM" id="SSF53822">
    <property type="entry name" value="Periplasmic binding protein-like I"/>
    <property type="match status" value="1"/>
</dbReference>
<evidence type="ECO:0000256" key="2">
    <source>
        <dbReference type="ARBA" id="ARBA00012202"/>
    </source>
</evidence>
<keyword evidence="6 17" id="KW-1133">Transmembrane helix</keyword>
<protein>
    <recommendedName>
        <fullName evidence="2 14">Guanylate cyclase</fullName>
        <ecNumber evidence="2 14">4.6.1.2</ecNumber>
    </recommendedName>
</protein>
<dbReference type="InterPro" id="IPR011645">
    <property type="entry name" value="HNOB_dom_associated"/>
</dbReference>
<keyword evidence="7" id="KW-0342">GTP-binding</keyword>
<keyword evidence="12 14" id="KW-0141">cGMP biosynthesis</keyword>
<dbReference type="InterPro" id="IPR011009">
    <property type="entry name" value="Kinase-like_dom_sf"/>
</dbReference>
<dbReference type="InterPro" id="IPR029787">
    <property type="entry name" value="Nucleotide_cyclase"/>
</dbReference>
<dbReference type="InterPro" id="IPR028082">
    <property type="entry name" value="Peripla_BP_I"/>
</dbReference>
<organism evidence="20 21">
    <name type="scientific">Mytilus edulis</name>
    <name type="common">Blue mussel</name>
    <dbReference type="NCBI Taxonomy" id="6550"/>
    <lineage>
        <taxon>Eukaryota</taxon>
        <taxon>Metazoa</taxon>
        <taxon>Spiralia</taxon>
        <taxon>Lophotrochozoa</taxon>
        <taxon>Mollusca</taxon>
        <taxon>Bivalvia</taxon>
        <taxon>Autobranchia</taxon>
        <taxon>Pteriomorphia</taxon>
        <taxon>Mytilida</taxon>
        <taxon>Mytiloidea</taxon>
        <taxon>Mytilidae</taxon>
        <taxon>Mytilinae</taxon>
        <taxon>Mytilus</taxon>
    </lineage>
</organism>
<evidence type="ECO:0000256" key="1">
    <source>
        <dbReference type="ARBA" id="ARBA00004479"/>
    </source>
</evidence>
<comment type="catalytic activity">
    <reaction evidence="14">
        <text>GTP = 3',5'-cyclic GMP + diphosphate</text>
        <dbReference type="Rhea" id="RHEA:13665"/>
        <dbReference type="ChEBI" id="CHEBI:33019"/>
        <dbReference type="ChEBI" id="CHEBI:37565"/>
        <dbReference type="ChEBI" id="CHEBI:57746"/>
        <dbReference type="EC" id="4.6.1.2"/>
    </reaction>
</comment>
<dbReference type="Pfam" id="PF01094">
    <property type="entry name" value="ANF_receptor"/>
    <property type="match status" value="1"/>
</dbReference>
<dbReference type="InterPro" id="IPR018297">
    <property type="entry name" value="A/G_cyclase_CS"/>
</dbReference>
<sequence>MVWMAPYSLIPGSSLLVNASTSLPALSLALQKIYNQGILPNNSISVTYLDSGCNSKQSIGILTDYLVHHHVDVIVGPPCTEAMIPIAELASYRDIPVFSWLANEESLDDKTKVTTLVRVIYPLSQLGGIGILFFSGLNWFRLVMISTAAPESIAYANSLEAAVQSFSVIGFNLVHHYSQVSTNISGTSLDEMFNAIKYEGRIIILVVSDSELRKYMIHADRLGMSSGDYQFFYVKTTLPSPADMKNLQSTDFWKKGDADDEAARKGFENLLYVGTHYRTIILGETKTDQNWQVKAVYAAQTLFGNDSTMPKALQPDSYSIYLHDCVMLYGLALNMTGGNATAVNGTSIRNAAVDVSFQGLSGEIILTQFADRFPYLSIYDLNVTGMFSLVAYLYYTKINGTIETVTDVDDIRWGNGLTSRTYTPPDTPPCGFYNELCPTDNTSQTALYAGLGCGMLAAMLIVFLLYRIWKKEQDLNDSTWKVKYQDLDFRVAKNSKSFMALSTAFTQSDGCLTDGTASYTEKYGVTDNTGKSGIDGGDVLKSNNHLAKLKGQIVYLKRLKKQKVKVDRKLLKEMKTLLGIKHTNVASLIGMCTEPGNVSVIWEHCAKGRLCDILENDDIKLDTMFKLSLAIDICKGLEYIYKSDLKYHGNLKSTNCVVDSRWTCKLSDFGPRTIYKNFHNENSDWKTRAESLFWTAPEHLRKWIVQHQKTGSIQGDIYSFGIIAKELVTRDSPFGCEAYIPADEIINKVAATLKVPFRPKFPHMSDDVETMKQTMAIEALIKRCWAEDPQARPSIKRVLKTLNAINPFKKSNVIENMIVMMEKYSNQLEELVADRTAQLEDEKRKTDALLYQMLPRKVAEDLKLGKTVKAESFEKVTIYFSDIVGFTTIAGDCTPIQVVELLNSLYTVFDDTIKSYEVYKVETIGDAYMVVSGLPERNGDKHASEMAYVALDLLDGVRNFMMPHDPEGCLRIRIGLHSGPVVSGVVGLTMPRYCLFGDTVNTASRMESNGEALKIHMSSATANMLKETGLFELQKRGDLTIKGKGSMTTYWLEGIKKENISSQDSSKQYYSHLRENRDQEIEDTESSEEETLPDLCEKIKHSDVFKDGQNKLPSADLIQLSIKTPSLQLFDSDQEDADH</sequence>
<dbReference type="Pfam" id="PF07714">
    <property type="entry name" value="PK_Tyr_Ser-Thr"/>
    <property type="match status" value="1"/>
</dbReference>
<dbReference type="Pfam" id="PF00211">
    <property type="entry name" value="Guanylate_cyc"/>
    <property type="match status" value="1"/>
</dbReference>
<dbReference type="Gene3D" id="6.10.250.780">
    <property type="match status" value="1"/>
</dbReference>
<dbReference type="SUPFAM" id="SSF55073">
    <property type="entry name" value="Nucleotide cyclase"/>
    <property type="match status" value="1"/>
</dbReference>
<evidence type="ECO:0000256" key="5">
    <source>
        <dbReference type="ARBA" id="ARBA00022741"/>
    </source>
</evidence>
<keyword evidence="10" id="KW-0325">Glycoprotein</keyword>
<evidence type="ECO:0000256" key="15">
    <source>
        <dbReference type="SAM" id="Coils"/>
    </source>
</evidence>
<feature type="region of interest" description="Disordered" evidence="16">
    <location>
        <begin position="1074"/>
        <end position="1094"/>
    </location>
</feature>
<evidence type="ECO:0000256" key="8">
    <source>
        <dbReference type="ARBA" id="ARBA00023136"/>
    </source>
</evidence>
<dbReference type="PANTHER" id="PTHR11920">
    <property type="entry name" value="GUANYLYL CYCLASE"/>
    <property type="match status" value="1"/>
</dbReference>
<name>A0A8S3UJM1_MYTED</name>
<evidence type="ECO:0000256" key="11">
    <source>
        <dbReference type="ARBA" id="ARBA00023239"/>
    </source>
</evidence>
<dbReference type="InterPro" id="IPR001245">
    <property type="entry name" value="Ser-Thr/Tyr_kinase_cat_dom"/>
</dbReference>
<feature type="domain" description="Guanylate cyclase" evidence="19">
    <location>
        <begin position="877"/>
        <end position="1007"/>
    </location>
</feature>
<gene>
    <name evidence="20" type="ORF">MEDL_57745</name>
</gene>
<feature type="transmembrane region" description="Helical" evidence="17">
    <location>
        <begin position="446"/>
        <end position="466"/>
    </location>
</feature>
<evidence type="ECO:0000313" key="20">
    <source>
        <dbReference type="EMBL" id="CAG2245768.1"/>
    </source>
</evidence>
<dbReference type="InterPro" id="IPR001828">
    <property type="entry name" value="ANF_lig-bd_rcpt"/>
</dbReference>
<dbReference type="CDD" id="cd06352">
    <property type="entry name" value="PBP1_NPR_GC-like"/>
    <property type="match status" value="1"/>
</dbReference>
<evidence type="ECO:0000256" key="4">
    <source>
        <dbReference type="ARBA" id="ARBA00022729"/>
    </source>
</evidence>
<keyword evidence="8 17" id="KW-0472">Membrane</keyword>
<dbReference type="Pfam" id="PF07701">
    <property type="entry name" value="HNOBA"/>
    <property type="match status" value="1"/>
</dbReference>
<keyword evidence="4" id="KW-0732">Signal</keyword>
<dbReference type="FunFam" id="3.30.70.1230:FF:000004">
    <property type="entry name" value="Guanylate cyclase"/>
    <property type="match status" value="1"/>
</dbReference>
<evidence type="ECO:0000256" key="14">
    <source>
        <dbReference type="RuleBase" id="RU003431"/>
    </source>
</evidence>
<dbReference type="Gene3D" id="1.10.510.10">
    <property type="entry name" value="Transferase(Phosphotransferase) domain 1"/>
    <property type="match status" value="1"/>
</dbReference>
<dbReference type="GO" id="GO:0001653">
    <property type="term" value="F:peptide receptor activity"/>
    <property type="evidence" value="ECO:0007669"/>
    <property type="project" value="TreeGrafter"/>
</dbReference>
<evidence type="ECO:0000256" key="9">
    <source>
        <dbReference type="ARBA" id="ARBA00023170"/>
    </source>
</evidence>
<comment type="similarity">
    <text evidence="13">Belongs to the adenylyl cyclase class-4/guanylyl cyclase family.</text>
</comment>
<dbReference type="Gene3D" id="3.40.50.2300">
    <property type="match status" value="2"/>
</dbReference>
<keyword evidence="5" id="KW-0547">Nucleotide-binding</keyword>
<dbReference type="GO" id="GO:0035556">
    <property type="term" value="P:intracellular signal transduction"/>
    <property type="evidence" value="ECO:0007669"/>
    <property type="project" value="InterPro"/>
</dbReference>
<feature type="domain" description="Protein kinase" evidence="18">
    <location>
        <begin position="523"/>
        <end position="809"/>
    </location>
</feature>
<dbReference type="GO" id="GO:0005525">
    <property type="term" value="F:GTP binding"/>
    <property type="evidence" value="ECO:0007669"/>
    <property type="project" value="UniProtKB-KW"/>
</dbReference>
<evidence type="ECO:0000256" key="7">
    <source>
        <dbReference type="ARBA" id="ARBA00023134"/>
    </source>
</evidence>
<reference evidence="20" key="1">
    <citation type="submission" date="2021-03" db="EMBL/GenBank/DDBJ databases">
        <authorList>
            <person name="Bekaert M."/>
        </authorList>
    </citation>
    <scope>NUCLEOTIDE SEQUENCE</scope>
</reference>
<accession>A0A8S3UJM1</accession>
<evidence type="ECO:0000259" key="18">
    <source>
        <dbReference type="PROSITE" id="PS50011"/>
    </source>
</evidence>
<dbReference type="PROSITE" id="PS50125">
    <property type="entry name" value="GUANYLATE_CYCLASE_2"/>
    <property type="match status" value="1"/>
</dbReference>
<evidence type="ECO:0000256" key="17">
    <source>
        <dbReference type="SAM" id="Phobius"/>
    </source>
</evidence>
<evidence type="ECO:0000256" key="3">
    <source>
        <dbReference type="ARBA" id="ARBA00022692"/>
    </source>
</evidence>
<dbReference type="EMBL" id="CAJPWZ010002785">
    <property type="protein sequence ID" value="CAG2245768.1"/>
    <property type="molecule type" value="Genomic_DNA"/>
</dbReference>
<keyword evidence="3 17" id="KW-0812">Transmembrane</keyword>
<comment type="caution">
    <text evidence="20">The sequence shown here is derived from an EMBL/GenBank/DDBJ whole genome shotgun (WGS) entry which is preliminary data.</text>
</comment>
<keyword evidence="9" id="KW-0675">Receptor</keyword>
<dbReference type="InterPro" id="IPR001170">
    <property type="entry name" value="ANPR/GUC"/>
</dbReference>
<dbReference type="AlphaFoldDB" id="A0A8S3UJM1"/>
<dbReference type="PROSITE" id="PS00452">
    <property type="entry name" value="GUANYLATE_CYCLASE_1"/>
    <property type="match status" value="1"/>
</dbReference>
<dbReference type="GO" id="GO:0004016">
    <property type="term" value="F:adenylate cyclase activity"/>
    <property type="evidence" value="ECO:0007669"/>
    <property type="project" value="TreeGrafter"/>
</dbReference>
<dbReference type="InterPro" id="IPR050401">
    <property type="entry name" value="Cyclic_nucleotide_synthase"/>
</dbReference>
<evidence type="ECO:0000256" key="6">
    <source>
        <dbReference type="ARBA" id="ARBA00022989"/>
    </source>
</evidence>
<keyword evidence="11 13" id="KW-0456">Lyase</keyword>
<evidence type="ECO:0000256" key="10">
    <source>
        <dbReference type="ARBA" id="ARBA00023180"/>
    </source>
</evidence>
<dbReference type="InterPro" id="IPR000719">
    <property type="entry name" value="Prot_kinase_dom"/>
</dbReference>
<feature type="compositionally biased region" description="Acidic residues" evidence="16">
    <location>
        <begin position="1080"/>
        <end position="1092"/>
    </location>
</feature>
<keyword evidence="21" id="KW-1185">Reference proteome</keyword>
<dbReference type="GO" id="GO:0005524">
    <property type="term" value="F:ATP binding"/>
    <property type="evidence" value="ECO:0007669"/>
    <property type="project" value="InterPro"/>
</dbReference>
<dbReference type="Proteomes" id="UP000683360">
    <property type="component" value="Unassembled WGS sequence"/>
</dbReference>
<dbReference type="SUPFAM" id="SSF56112">
    <property type="entry name" value="Protein kinase-like (PK-like)"/>
    <property type="match status" value="1"/>
</dbReference>
<dbReference type="Gene3D" id="3.30.70.1230">
    <property type="entry name" value="Nucleotide cyclase"/>
    <property type="match status" value="1"/>
</dbReference>
<proteinExistence type="inferred from homology"/>
<evidence type="ECO:0000259" key="19">
    <source>
        <dbReference type="PROSITE" id="PS50125"/>
    </source>
</evidence>
<dbReference type="GO" id="GO:0005886">
    <property type="term" value="C:plasma membrane"/>
    <property type="evidence" value="ECO:0007669"/>
    <property type="project" value="TreeGrafter"/>
</dbReference>
<dbReference type="PANTHER" id="PTHR11920:SF501">
    <property type="entry name" value="GUANYLATE CYCLASE 32E"/>
    <property type="match status" value="1"/>
</dbReference>
<feature type="coiled-coil region" evidence="15">
    <location>
        <begin position="814"/>
        <end position="845"/>
    </location>
</feature>
<evidence type="ECO:0000313" key="21">
    <source>
        <dbReference type="Proteomes" id="UP000683360"/>
    </source>
</evidence>
<keyword evidence="15" id="KW-0175">Coiled coil</keyword>
<dbReference type="GO" id="GO:0004672">
    <property type="term" value="F:protein kinase activity"/>
    <property type="evidence" value="ECO:0007669"/>
    <property type="project" value="InterPro"/>
</dbReference>
<evidence type="ECO:0000256" key="16">
    <source>
        <dbReference type="SAM" id="MobiDB-lite"/>
    </source>
</evidence>
<dbReference type="EC" id="4.6.1.2" evidence="2 14"/>
<dbReference type="SMART" id="SM00044">
    <property type="entry name" value="CYCc"/>
    <property type="match status" value="1"/>
</dbReference>